<keyword evidence="4" id="KW-0677">Repeat</keyword>
<dbReference type="FunFam" id="3.30.160.60:FF:000031">
    <property type="entry name" value="GLI family zinc finger 3"/>
    <property type="match status" value="1"/>
</dbReference>
<evidence type="ECO:0000313" key="13">
    <source>
        <dbReference type="Proteomes" id="UP000291343"/>
    </source>
</evidence>
<dbReference type="PANTHER" id="PTHR45718:SF7">
    <property type="entry name" value="C2H2-TYPE DOMAIN-CONTAINING PROTEIN"/>
    <property type="match status" value="1"/>
</dbReference>
<reference evidence="12 13" key="1">
    <citation type="journal article" date="2017" name="Gigascience">
        <title>Genome sequence of the small brown planthopper, Laodelphax striatellus.</title>
        <authorList>
            <person name="Zhu J."/>
            <person name="Jiang F."/>
            <person name="Wang X."/>
            <person name="Yang P."/>
            <person name="Bao Y."/>
            <person name="Zhao W."/>
            <person name="Wang W."/>
            <person name="Lu H."/>
            <person name="Wang Q."/>
            <person name="Cui N."/>
            <person name="Li J."/>
            <person name="Chen X."/>
            <person name="Luo L."/>
            <person name="Yu J."/>
            <person name="Kang L."/>
            <person name="Cui F."/>
        </authorList>
    </citation>
    <scope>NUCLEOTIDE SEQUENCE [LARGE SCALE GENOMIC DNA]</scope>
    <source>
        <strain evidence="12">Lst14</strain>
    </source>
</reference>
<feature type="domain" description="C2H2-type" evidence="11">
    <location>
        <begin position="505"/>
        <end position="532"/>
    </location>
</feature>
<dbReference type="InterPro" id="IPR043359">
    <property type="entry name" value="GLI-like"/>
</dbReference>
<dbReference type="InterPro" id="IPR056436">
    <property type="entry name" value="Znf-C2H2_ZIC1-5/GLI1-3-like"/>
</dbReference>
<evidence type="ECO:0000256" key="2">
    <source>
        <dbReference type="ARBA" id="ARBA00010831"/>
    </source>
</evidence>
<keyword evidence="6" id="KW-0862">Zinc</keyword>
<evidence type="ECO:0000256" key="8">
    <source>
        <dbReference type="ARBA" id="ARBA00023242"/>
    </source>
</evidence>
<gene>
    <name evidence="12" type="ORF">LSTR_LSTR012205</name>
</gene>
<protein>
    <recommendedName>
        <fullName evidence="11">C2H2-type domain-containing protein</fullName>
    </recommendedName>
</protein>
<evidence type="ECO:0000256" key="5">
    <source>
        <dbReference type="ARBA" id="ARBA00022771"/>
    </source>
</evidence>
<comment type="subcellular location">
    <subcellularLocation>
        <location evidence="1">Nucleus</location>
    </subcellularLocation>
</comment>
<dbReference type="STRING" id="195883.A0A482XNT6"/>
<feature type="region of interest" description="Disordered" evidence="10">
    <location>
        <begin position="399"/>
        <end position="440"/>
    </location>
</feature>
<feature type="region of interest" description="Disordered" evidence="10">
    <location>
        <begin position="647"/>
        <end position="667"/>
    </location>
</feature>
<feature type="domain" description="C2H2-type" evidence="11">
    <location>
        <begin position="593"/>
        <end position="622"/>
    </location>
</feature>
<evidence type="ECO:0000256" key="1">
    <source>
        <dbReference type="ARBA" id="ARBA00004123"/>
    </source>
</evidence>
<name>A0A482XNT6_LAOST</name>
<dbReference type="GO" id="GO:0005634">
    <property type="term" value="C:nucleus"/>
    <property type="evidence" value="ECO:0007669"/>
    <property type="project" value="UniProtKB-SubCell"/>
</dbReference>
<dbReference type="PROSITE" id="PS50157">
    <property type="entry name" value="ZINC_FINGER_C2H2_2"/>
    <property type="match status" value="4"/>
</dbReference>
<dbReference type="GO" id="GO:0000981">
    <property type="term" value="F:DNA-binding transcription factor activity, RNA polymerase II-specific"/>
    <property type="evidence" value="ECO:0007669"/>
    <property type="project" value="TreeGrafter"/>
</dbReference>
<dbReference type="OrthoDB" id="3214149at2759"/>
<dbReference type="PANTHER" id="PTHR45718">
    <property type="entry name" value="TRANSCRIPTIONAL ACTIVATOR CUBITUS INTERRUPTUS"/>
    <property type="match status" value="1"/>
</dbReference>
<comment type="similarity">
    <text evidence="2">Belongs to the GLI C2H2-type zinc-finger protein family.</text>
</comment>
<keyword evidence="8" id="KW-0539">Nucleus</keyword>
<organism evidence="12 13">
    <name type="scientific">Laodelphax striatellus</name>
    <name type="common">Small brown planthopper</name>
    <name type="synonym">Delphax striatella</name>
    <dbReference type="NCBI Taxonomy" id="195883"/>
    <lineage>
        <taxon>Eukaryota</taxon>
        <taxon>Metazoa</taxon>
        <taxon>Ecdysozoa</taxon>
        <taxon>Arthropoda</taxon>
        <taxon>Hexapoda</taxon>
        <taxon>Insecta</taxon>
        <taxon>Pterygota</taxon>
        <taxon>Neoptera</taxon>
        <taxon>Paraneoptera</taxon>
        <taxon>Hemiptera</taxon>
        <taxon>Auchenorrhyncha</taxon>
        <taxon>Fulgoroidea</taxon>
        <taxon>Delphacidae</taxon>
        <taxon>Criomorphinae</taxon>
        <taxon>Laodelphax</taxon>
    </lineage>
</organism>
<evidence type="ECO:0000256" key="9">
    <source>
        <dbReference type="PROSITE-ProRule" id="PRU00042"/>
    </source>
</evidence>
<keyword evidence="13" id="KW-1185">Reference proteome</keyword>
<keyword evidence="7" id="KW-0238">DNA-binding</keyword>
<feature type="domain" description="C2H2-type" evidence="11">
    <location>
        <begin position="533"/>
        <end position="562"/>
    </location>
</feature>
<dbReference type="PROSITE" id="PS00028">
    <property type="entry name" value="ZINC_FINGER_C2H2_1"/>
    <property type="match status" value="4"/>
</dbReference>
<evidence type="ECO:0000256" key="4">
    <source>
        <dbReference type="ARBA" id="ARBA00022737"/>
    </source>
</evidence>
<feature type="compositionally biased region" description="Low complexity" evidence="10">
    <location>
        <begin position="413"/>
        <end position="423"/>
    </location>
</feature>
<dbReference type="Pfam" id="PF23561">
    <property type="entry name" value="zf-C2H2_15"/>
    <property type="match status" value="1"/>
</dbReference>
<dbReference type="InterPro" id="IPR013087">
    <property type="entry name" value="Znf_C2H2_type"/>
</dbReference>
<sequence>MRFLTVNKNSLKVNTESNALLSSLAIHYFDDRPTMDTRFTSTPMFEDKCQSYYETDQQYCLGNHSHDSIYSYNYEYNRDRLGSAASTIEGSDEILEHDDVKFQMHSGLENSEEDCFVIDNIFQNQSSQYLGDREEVVEASENFEIEKNFKTLHLDLDSISVPIGRIDNTASCSGEEVVEFTTEIKNEKLFHSLDETSDKNLAEFSFPCSDFVGSDNNILSSDINCEGNTNFLLNKYTTVMEDDIATSSRTNSFERSDNLLSIDISSEDSDDFLLNKDGREIEEESSSKNNDSLVMNNEEEYLEKWLIEETSGQSDESSDTALTIDDSQGGCFDEIGLKAENEITSTTNVEKGIGRRKKRARRDDDNTRLPSFESVLGQRAKRQLFNTLIRKDATSLLNNQTHETRANNGDYGHLLSHSTTSKSKTSRKLSNHSCDLPDNQMMITQSDSPAIEYLSERQNSNTGLLECRWEDCWSLYPNQAALVRHIEKTHVDVKRKEEDFACLWQACPRRTRPFNARYKLLIHMRVHTGEKPNKCPFQGCLKAFSRLENLKIHQRSHTGERPYACQYPACPKAFSNSSDRAKHQRTHFDTKPYACQEVGCTKRYTDPSSLRKHIKNHGDPTASGGRAKKLVASEPIVLPSDLKARKSKNTPLESAYETDSNDVNNVPIKLEDGEQTSEITSTNMETSFLDNNLTPCYSRLLGEDGMDPLNWSEELTGDFEQELLNFISNSDDCNINYSSPMLSSFTDFVSSDGSDMNYYYQ</sequence>
<evidence type="ECO:0000256" key="6">
    <source>
        <dbReference type="ARBA" id="ARBA00022833"/>
    </source>
</evidence>
<dbReference type="AlphaFoldDB" id="A0A482XNT6"/>
<keyword evidence="5 9" id="KW-0863">Zinc-finger</keyword>
<evidence type="ECO:0000256" key="7">
    <source>
        <dbReference type="ARBA" id="ARBA00023125"/>
    </source>
</evidence>
<dbReference type="Pfam" id="PF00096">
    <property type="entry name" value="zf-C2H2"/>
    <property type="match status" value="3"/>
</dbReference>
<dbReference type="FunFam" id="3.30.160.60:FF:000019">
    <property type="entry name" value="GLI family zinc finger 3"/>
    <property type="match status" value="1"/>
</dbReference>
<evidence type="ECO:0000256" key="3">
    <source>
        <dbReference type="ARBA" id="ARBA00022723"/>
    </source>
</evidence>
<accession>A0A482XNT6</accession>
<dbReference type="InParanoid" id="A0A482XNT6"/>
<dbReference type="SMR" id="A0A482XNT6"/>
<dbReference type="Gene3D" id="3.30.160.60">
    <property type="entry name" value="Classic Zinc Finger"/>
    <property type="match status" value="5"/>
</dbReference>
<feature type="compositionally biased region" description="Polar residues" evidence="10">
    <location>
        <begin position="649"/>
        <end position="664"/>
    </location>
</feature>
<feature type="region of interest" description="Disordered" evidence="10">
    <location>
        <begin position="349"/>
        <end position="369"/>
    </location>
</feature>
<evidence type="ECO:0000313" key="12">
    <source>
        <dbReference type="EMBL" id="RZF47583.1"/>
    </source>
</evidence>
<evidence type="ECO:0000259" key="11">
    <source>
        <dbReference type="PROSITE" id="PS50157"/>
    </source>
</evidence>
<dbReference type="EMBL" id="QKKF02003965">
    <property type="protein sequence ID" value="RZF47583.1"/>
    <property type="molecule type" value="Genomic_DNA"/>
</dbReference>
<comment type="caution">
    <text evidence="12">The sequence shown here is derived from an EMBL/GenBank/DDBJ whole genome shotgun (WGS) entry which is preliminary data.</text>
</comment>
<keyword evidence="3" id="KW-0479">Metal-binding</keyword>
<proteinExistence type="inferred from homology"/>
<dbReference type="Proteomes" id="UP000291343">
    <property type="component" value="Unassembled WGS sequence"/>
</dbReference>
<dbReference type="SUPFAM" id="SSF57667">
    <property type="entry name" value="beta-beta-alpha zinc fingers"/>
    <property type="match status" value="3"/>
</dbReference>
<dbReference type="GO" id="GO:0008270">
    <property type="term" value="F:zinc ion binding"/>
    <property type="evidence" value="ECO:0007669"/>
    <property type="project" value="UniProtKB-KW"/>
</dbReference>
<dbReference type="InterPro" id="IPR036236">
    <property type="entry name" value="Znf_C2H2_sf"/>
</dbReference>
<dbReference type="GO" id="GO:0000122">
    <property type="term" value="P:negative regulation of transcription by RNA polymerase II"/>
    <property type="evidence" value="ECO:0007669"/>
    <property type="project" value="UniProtKB-ARBA"/>
</dbReference>
<dbReference type="FunFam" id="3.30.160.60:FF:000359">
    <property type="entry name" value="GLIS family zinc finger 2"/>
    <property type="match status" value="1"/>
</dbReference>
<dbReference type="FunFam" id="3.30.160.60:FF:000048">
    <property type="entry name" value="GLI family zinc finger 3"/>
    <property type="match status" value="1"/>
</dbReference>
<dbReference type="GO" id="GO:0140297">
    <property type="term" value="F:DNA-binding transcription factor binding"/>
    <property type="evidence" value="ECO:0007669"/>
    <property type="project" value="UniProtKB-ARBA"/>
</dbReference>
<dbReference type="SMART" id="SM00355">
    <property type="entry name" value="ZnF_C2H2"/>
    <property type="match status" value="5"/>
</dbReference>
<dbReference type="GO" id="GO:0000978">
    <property type="term" value="F:RNA polymerase II cis-regulatory region sequence-specific DNA binding"/>
    <property type="evidence" value="ECO:0007669"/>
    <property type="project" value="TreeGrafter"/>
</dbReference>
<feature type="domain" description="C2H2-type" evidence="11">
    <location>
        <begin position="563"/>
        <end position="592"/>
    </location>
</feature>
<evidence type="ECO:0000256" key="10">
    <source>
        <dbReference type="SAM" id="MobiDB-lite"/>
    </source>
</evidence>